<evidence type="ECO:0000256" key="1">
    <source>
        <dbReference type="ARBA" id="ARBA00022664"/>
    </source>
</evidence>
<name>A0A4R5XDK6_9AGAM</name>
<dbReference type="InterPro" id="IPR002483">
    <property type="entry name" value="PWI_dom"/>
</dbReference>
<dbReference type="GO" id="GO:0006397">
    <property type="term" value="P:mRNA processing"/>
    <property type="evidence" value="ECO:0007669"/>
    <property type="project" value="UniProtKB-KW"/>
</dbReference>
<keyword evidence="1" id="KW-0507">mRNA processing</keyword>
<dbReference type="Proteomes" id="UP000294933">
    <property type="component" value="Unassembled WGS sequence"/>
</dbReference>
<dbReference type="GO" id="GO:0048024">
    <property type="term" value="P:regulation of mRNA splicing, via spliceosome"/>
    <property type="evidence" value="ECO:0007669"/>
    <property type="project" value="TreeGrafter"/>
</dbReference>
<organism evidence="3 4">
    <name type="scientific">Rickenella mellea</name>
    <dbReference type="NCBI Taxonomy" id="50990"/>
    <lineage>
        <taxon>Eukaryota</taxon>
        <taxon>Fungi</taxon>
        <taxon>Dikarya</taxon>
        <taxon>Basidiomycota</taxon>
        <taxon>Agaricomycotina</taxon>
        <taxon>Agaricomycetes</taxon>
        <taxon>Hymenochaetales</taxon>
        <taxon>Rickenellaceae</taxon>
        <taxon>Rickenella</taxon>
    </lineage>
</organism>
<dbReference type="PANTHER" id="PTHR23148">
    <property type="entry name" value="SERINE/ARGININE REGULATED NUCLEAR MATRIX PROTEIN"/>
    <property type="match status" value="1"/>
</dbReference>
<dbReference type="EMBL" id="ML170156">
    <property type="protein sequence ID" value="TDL29131.1"/>
    <property type="molecule type" value="Genomic_DNA"/>
</dbReference>
<evidence type="ECO:0000313" key="4">
    <source>
        <dbReference type="Proteomes" id="UP000294933"/>
    </source>
</evidence>
<dbReference type="VEuPathDB" id="FungiDB:BD410DRAFT_797813"/>
<evidence type="ECO:0000313" key="3">
    <source>
        <dbReference type="EMBL" id="TDL29131.1"/>
    </source>
</evidence>
<reference evidence="3 4" key="1">
    <citation type="submission" date="2018-06" db="EMBL/GenBank/DDBJ databases">
        <title>A transcriptomic atlas of mushroom development highlights an independent origin of complex multicellularity.</title>
        <authorList>
            <consortium name="DOE Joint Genome Institute"/>
            <person name="Krizsan K."/>
            <person name="Almasi E."/>
            <person name="Merenyi Z."/>
            <person name="Sahu N."/>
            <person name="Viragh M."/>
            <person name="Koszo T."/>
            <person name="Mondo S."/>
            <person name="Kiss B."/>
            <person name="Balint B."/>
            <person name="Kues U."/>
            <person name="Barry K."/>
            <person name="Hegedus J.C."/>
            <person name="Henrissat B."/>
            <person name="Johnson J."/>
            <person name="Lipzen A."/>
            <person name="Ohm R."/>
            <person name="Nagy I."/>
            <person name="Pangilinan J."/>
            <person name="Yan J."/>
            <person name="Xiong Y."/>
            <person name="Grigoriev I.V."/>
            <person name="Hibbett D.S."/>
            <person name="Nagy L.G."/>
        </authorList>
    </citation>
    <scope>NUCLEOTIDE SEQUENCE [LARGE SCALE GENOMIC DNA]</scope>
    <source>
        <strain evidence="3 4">SZMC22713</strain>
    </source>
</reference>
<dbReference type="GO" id="GO:0003723">
    <property type="term" value="F:RNA binding"/>
    <property type="evidence" value="ECO:0007669"/>
    <property type="project" value="TreeGrafter"/>
</dbReference>
<sequence length="163" mass="19058">MLIRAFPALNTRHRYYHVELKSLSKFNGTTTDDWDQDLSDEERKLLRSVNFPVEFEDIVCGLGVSYGRPTYGTKVDMRKVKLHTMRPRITMKFIELVNFEDELLEDKSQPILDPRKMQIRLTVFLTTHATAFMSSLWKLLLKSQESPNGVPQSLVKEEKKDHD</sequence>
<protein>
    <submittedName>
        <fullName evidence="3">PWI domain-containing protein</fullName>
    </submittedName>
</protein>
<gene>
    <name evidence="3" type="ORF">BD410DRAFT_797813</name>
</gene>
<dbReference type="AlphaFoldDB" id="A0A4R5XDK6"/>
<feature type="domain" description="PWI" evidence="2">
    <location>
        <begin position="69"/>
        <end position="157"/>
    </location>
</feature>
<dbReference type="SUPFAM" id="SSF101233">
    <property type="entry name" value="PWI domain"/>
    <property type="match status" value="1"/>
</dbReference>
<dbReference type="STRING" id="50990.A0A4R5XDK6"/>
<dbReference type="InterPro" id="IPR036483">
    <property type="entry name" value="PWI_dom_sf"/>
</dbReference>
<dbReference type="Gene3D" id="1.20.1390.10">
    <property type="entry name" value="PWI domain"/>
    <property type="match status" value="1"/>
</dbReference>
<dbReference type="PROSITE" id="PS51025">
    <property type="entry name" value="PWI"/>
    <property type="match status" value="1"/>
</dbReference>
<dbReference type="Pfam" id="PF01480">
    <property type="entry name" value="PWI"/>
    <property type="match status" value="1"/>
</dbReference>
<dbReference type="InterPro" id="IPR052225">
    <property type="entry name" value="Ser/Arg_repetitive_matrix"/>
</dbReference>
<dbReference type="GO" id="GO:0005681">
    <property type="term" value="C:spliceosomal complex"/>
    <property type="evidence" value="ECO:0007669"/>
    <property type="project" value="TreeGrafter"/>
</dbReference>
<dbReference type="OrthoDB" id="163257at2759"/>
<proteinExistence type="predicted"/>
<accession>A0A4R5XDK6</accession>
<dbReference type="PANTHER" id="PTHR23148:SF0">
    <property type="entry name" value="SERINE_ARGININE REPETITIVE MATRIX PROTEIN 1"/>
    <property type="match status" value="1"/>
</dbReference>
<evidence type="ECO:0000259" key="2">
    <source>
        <dbReference type="PROSITE" id="PS51025"/>
    </source>
</evidence>
<keyword evidence="4" id="KW-1185">Reference proteome</keyword>